<dbReference type="EMBL" id="VFLP01000041">
    <property type="protein sequence ID" value="TRX91919.1"/>
    <property type="molecule type" value="Genomic_DNA"/>
</dbReference>
<gene>
    <name evidence="2" type="ORF">FHL15_007238</name>
</gene>
<protein>
    <submittedName>
        <fullName evidence="2">Uncharacterized protein</fullName>
    </submittedName>
</protein>
<keyword evidence="3" id="KW-1185">Reference proteome</keyword>
<comment type="caution">
    <text evidence="2">The sequence shown here is derived from an EMBL/GenBank/DDBJ whole genome shotgun (WGS) entry which is preliminary data.</text>
</comment>
<keyword evidence="1" id="KW-0732">Signal</keyword>
<proteinExistence type="predicted"/>
<name>A0A553HVD6_9PEZI</name>
<evidence type="ECO:0000313" key="2">
    <source>
        <dbReference type="EMBL" id="TRX91919.1"/>
    </source>
</evidence>
<dbReference type="Proteomes" id="UP000319160">
    <property type="component" value="Unassembled WGS sequence"/>
</dbReference>
<dbReference type="AlphaFoldDB" id="A0A553HVD6"/>
<sequence>MMLVLALFIASLANAAPGLLPFKLPCSSISGTPCLCPPNTQYNESTTTAYIGAAASDVEALTNDYFSVSWAGFNLVTVQGPDNFPGLSIRDLNITTAVGNYIFSERLVFRFVFPDGSFEQRSEQRGVIPYLLGNGSFSGHWHALKSDRIFENETLVRFTRYFCQTGNPIDFAAFDQIALSNVTSALAAAGKLNGVSTDPVSAQHF</sequence>
<feature type="chain" id="PRO_5021965005" evidence="1">
    <location>
        <begin position="16"/>
        <end position="205"/>
    </location>
</feature>
<organism evidence="2 3">
    <name type="scientific">Xylaria flabelliformis</name>
    <dbReference type="NCBI Taxonomy" id="2512241"/>
    <lineage>
        <taxon>Eukaryota</taxon>
        <taxon>Fungi</taxon>
        <taxon>Dikarya</taxon>
        <taxon>Ascomycota</taxon>
        <taxon>Pezizomycotina</taxon>
        <taxon>Sordariomycetes</taxon>
        <taxon>Xylariomycetidae</taxon>
        <taxon>Xylariales</taxon>
        <taxon>Xylariaceae</taxon>
        <taxon>Xylaria</taxon>
    </lineage>
</organism>
<evidence type="ECO:0000313" key="3">
    <source>
        <dbReference type="Proteomes" id="UP000319160"/>
    </source>
</evidence>
<accession>A0A553HVD6</accession>
<dbReference type="OrthoDB" id="3450745at2759"/>
<reference evidence="3" key="1">
    <citation type="submission" date="2019-06" db="EMBL/GenBank/DDBJ databases">
        <title>Draft genome sequence of the griseofulvin-producing fungus Xylaria cubensis strain G536.</title>
        <authorList>
            <person name="Mead M.E."/>
            <person name="Raja H.A."/>
            <person name="Steenwyk J.L."/>
            <person name="Knowles S.L."/>
            <person name="Oberlies N.H."/>
            <person name="Rokas A."/>
        </authorList>
    </citation>
    <scope>NUCLEOTIDE SEQUENCE [LARGE SCALE GENOMIC DNA]</scope>
    <source>
        <strain evidence="3">G536</strain>
    </source>
</reference>
<feature type="signal peptide" evidence="1">
    <location>
        <begin position="1"/>
        <end position="15"/>
    </location>
</feature>
<evidence type="ECO:0000256" key="1">
    <source>
        <dbReference type="SAM" id="SignalP"/>
    </source>
</evidence>